<dbReference type="GO" id="GO:0008360">
    <property type="term" value="P:regulation of cell shape"/>
    <property type="evidence" value="ECO:0007669"/>
    <property type="project" value="UniProtKB-KW"/>
</dbReference>
<feature type="transmembrane region" description="Helical" evidence="6">
    <location>
        <begin position="334"/>
        <end position="360"/>
    </location>
</feature>
<sequence length="401" mass="45595">MKIIEDFLKKYPLLDILLVLCFISCFAILNAAPIMYNIASPYTLWIKQLLYYIIGAGICFGVYKAGKDTFYNNIKVLYWTFMILLIILGVDHQIYSRLGISIVPTQLIPHINGATSWYTIPGFSFQPSEFMKIFMVVYLAKMTAEYWSNNLIRTTESEIKYIWEVFKIAFPPAFLILLQNDSGVMLIFASAVFFILLSSGLNRKWFIFVFTLIGVVIAVMAYLFVYYNGIFTSIIKGHTLNRVYGWLDPEGTTGNQGMQLWFSYLSYGTGSWFGHGFQAIVKKFPEAQTDFIFAVITTNYGYIAGFITLASIIALDVTLLRIGLKSENLKDKHFTMGIIGCLIFQQVWNIGMILGLLPITGITLPFLSYGGSSLLSYMIAMGFFLDMDYQNKITDTSHKNY</sequence>
<dbReference type="BioCyc" id="ECAT999415-HMP:GTTI-1761-MONOMER"/>
<keyword evidence="8" id="KW-1185">Reference proteome</keyword>
<evidence type="ECO:0000256" key="3">
    <source>
        <dbReference type="ARBA" id="ARBA00022960"/>
    </source>
</evidence>
<feature type="transmembrane region" description="Helical" evidence="6">
    <location>
        <begin position="300"/>
        <end position="322"/>
    </location>
</feature>
<dbReference type="GO" id="GO:0051301">
    <property type="term" value="P:cell division"/>
    <property type="evidence" value="ECO:0007669"/>
    <property type="project" value="InterPro"/>
</dbReference>
<feature type="transmembrane region" description="Helical" evidence="6">
    <location>
        <begin position="42"/>
        <end position="64"/>
    </location>
</feature>
<keyword evidence="3" id="KW-0133">Cell shape</keyword>
<dbReference type="EMBL" id="AGEJ01000025">
    <property type="protein sequence ID" value="EMD16027.1"/>
    <property type="molecule type" value="Genomic_DNA"/>
</dbReference>
<dbReference type="GO" id="GO:0005886">
    <property type="term" value="C:plasma membrane"/>
    <property type="evidence" value="ECO:0007669"/>
    <property type="project" value="TreeGrafter"/>
</dbReference>
<name>M2P700_9FIRM</name>
<dbReference type="AlphaFoldDB" id="M2P700"/>
<evidence type="ECO:0000313" key="8">
    <source>
        <dbReference type="Proteomes" id="UP000011758"/>
    </source>
</evidence>
<dbReference type="GO" id="GO:0015648">
    <property type="term" value="F:lipid-linked peptidoglycan transporter activity"/>
    <property type="evidence" value="ECO:0007669"/>
    <property type="project" value="TreeGrafter"/>
</dbReference>
<feature type="transmembrane region" description="Helical" evidence="6">
    <location>
        <begin position="184"/>
        <end position="201"/>
    </location>
</feature>
<proteinExistence type="predicted"/>
<feature type="transmembrane region" description="Helical" evidence="6">
    <location>
        <begin position="12"/>
        <end position="36"/>
    </location>
</feature>
<dbReference type="PATRIC" id="fig|999415.3.peg.1726"/>
<dbReference type="OrthoDB" id="9768187at2"/>
<evidence type="ECO:0000256" key="6">
    <source>
        <dbReference type="SAM" id="Phobius"/>
    </source>
</evidence>
<dbReference type="PANTHER" id="PTHR30474:SF1">
    <property type="entry name" value="PEPTIDOGLYCAN GLYCOSYLTRANSFERASE MRDB"/>
    <property type="match status" value="1"/>
</dbReference>
<evidence type="ECO:0000256" key="2">
    <source>
        <dbReference type="ARBA" id="ARBA00022692"/>
    </source>
</evidence>
<organism evidence="7 8">
    <name type="scientific">Eggerthia catenaformis OT 569 = DSM 20559</name>
    <dbReference type="NCBI Taxonomy" id="999415"/>
    <lineage>
        <taxon>Bacteria</taxon>
        <taxon>Bacillati</taxon>
        <taxon>Bacillota</taxon>
        <taxon>Erysipelotrichia</taxon>
        <taxon>Erysipelotrichales</taxon>
        <taxon>Coprobacillaceae</taxon>
        <taxon>Eggerthia</taxon>
    </lineage>
</organism>
<feature type="transmembrane region" description="Helical" evidence="6">
    <location>
        <begin position="206"/>
        <end position="227"/>
    </location>
</feature>
<dbReference type="Pfam" id="PF01098">
    <property type="entry name" value="FTSW_RODA_SPOVE"/>
    <property type="match status" value="1"/>
</dbReference>
<dbReference type="InterPro" id="IPR018365">
    <property type="entry name" value="Cell_cycle_FtsW-rel_CS"/>
</dbReference>
<evidence type="ECO:0000256" key="5">
    <source>
        <dbReference type="ARBA" id="ARBA00023136"/>
    </source>
</evidence>
<dbReference type="Proteomes" id="UP000011758">
    <property type="component" value="Unassembled WGS sequence"/>
</dbReference>
<reference evidence="7 8" key="1">
    <citation type="submission" date="2013-02" db="EMBL/GenBank/DDBJ databases">
        <title>The Genome Sequence of Lactobacillus catenaformis F0143.</title>
        <authorList>
            <consortium name="The Broad Institute Genome Sequencing Platform"/>
            <person name="Earl A."/>
            <person name="Ward D."/>
            <person name="Feldgarden M."/>
            <person name="Gevers D."/>
            <person name="Izard J."/>
            <person name="Blanton J.M."/>
            <person name="Mathney J."/>
            <person name="Dewhirst F.E."/>
            <person name="Young S.K."/>
            <person name="Zeng Q."/>
            <person name="Gargeya S."/>
            <person name="Fitzgerald M."/>
            <person name="Haas B."/>
            <person name="Abouelleil A."/>
            <person name="Alvarado L."/>
            <person name="Arachchi H.M."/>
            <person name="Berlin A."/>
            <person name="Chapman S.B."/>
            <person name="Gearin G."/>
            <person name="Goldberg J."/>
            <person name="Griggs A."/>
            <person name="Gujja S."/>
            <person name="Hansen M."/>
            <person name="Heiman D."/>
            <person name="Howarth C."/>
            <person name="Larimer J."/>
            <person name="Lui A."/>
            <person name="MacDonald P.J.P."/>
            <person name="McCowen C."/>
            <person name="Montmayeur A."/>
            <person name="Murphy C."/>
            <person name="Neiman D."/>
            <person name="Pearson M."/>
            <person name="Priest M."/>
            <person name="Roberts A."/>
            <person name="Saif S."/>
            <person name="Shea T."/>
            <person name="Sisk P."/>
            <person name="Stolte C."/>
            <person name="Sykes S."/>
            <person name="Wortman J."/>
            <person name="Nusbaum C."/>
            <person name="Birren B."/>
        </authorList>
    </citation>
    <scope>NUCLEOTIDE SEQUENCE [LARGE SCALE GENOMIC DNA]</scope>
    <source>
        <strain evidence="7 8">OT 569</strain>
    </source>
</reference>
<keyword evidence="2 6" id="KW-0812">Transmembrane</keyword>
<keyword evidence="5 6" id="KW-0472">Membrane</keyword>
<protein>
    <recommendedName>
        <fullName evidence="9">FtsW/RodA/SpoVE family cell cycle protein</fullName>
    </recommendedName>
</protein>
<feature type="transmembrane region" description="Helical" evidence="6">
    <location>
        <begin position="366"/>
        <end position="385"/>
    </location>
</feature>
<feature type="transmembrane region" description="Helical" evidence="6">
    <location>
        <begin position="76"/>
        <end position="95"/>
    </location>
</feature>
<dbReference type="STRING" id="999415.HMPREF9943_01699"/>
<gene>
    <name evidence="7" type="ORF">HMPREF9943_01699</name>
</gene>
<accession>M2P700</accession>
<dbReference type="InterPro" id="IPR001182">
    <property type="entry name" value="FtsW/RodA"/>
</dbReference>
<evidence type="ECO:0008006" key="9">
    <source>
        <dbReference type="Google" id="ProtNLM"/>
    </source>
</evidence>
<dbReference type="GO" id="GO:0032153">
    <property type="term" value="C:cell division site"/>
    <property type="evidence" value="ECO:0007669"/>
    <property type="project" value="TreeGrafter"/>
</dbReference>
<evidence type="ECO:0000313" key="7">
    <source>
        <dbReference type="EMBL" id="EMD16027.1"/>
    </source>
</evidence>
<comment type="subcellular location">
    <subcellularLocation>
        <location evidence="1">Membrane</location>
        <topology evidence="1">Multi-pass membrane protein</topology>
    </subcellularLocation>
</comment>
<dbReference type="PANTHER" id="PTHR30474">
    <property type="entry name" value="CELL CYCLE PROTEIN"/>
    <property type="match status" value="1"/>
</dbReference>
<evidence type="ECO:0000256" key="1">
    <source>
        <dbReference type="ARBA" id="ARBA00004141"/>
    </source>
</evidence>
<comment type="caution">
    <text evidence="7">The sequence shown here is derived from an EMBL/GenBank/DDBJ whole genome shotgun (WGS) entry which is preliminary data.</text>
</comment>
<dbReference type="PROSITE" id="PS00428">
    <property type="entry name" value="FTSW_RODA_SPOVE"/>
    <property type="match status" value="1"/>
</dbReference>
<dbReference type="eggNOG" id="COG0772">
    <property type="taxonomic scope" value="Bacteria"/>
</dbReference>
<keyword evidence="4 6" id="KW-1133">Transmembrane helix</keyword>
<evidence type="ECO:0000256" key="4">
    <source>
        <dbReference type="ARBA" id="ARBA00022989"/>
    </source>
</evidence>
<dbReference type="RefSeq" id="WP_004804066.1">
    <property type="nucleotide sequence ID" value="NZ_AUGJ01000018.1"/>
</dbReference>